<keyword evidence="1" id="KW-1133">Transmembrane helix</keyword>
<evidence type="ECO:0000313" key="2">
    <source>
        <dbReference type="EMBL" id="MXY34906.1"/>
    </source>
</evidence>
<organism evidence="2">
    <name type="scientific">Boseongicola sp. SB0664_bin_43</name>
    <dbReference type="NCBI Taxonomy" id="2604844"/>
    <lineage>
        <taxon>Bacteria</taxon>
        <taxon>Pseudomonadati</taxon>
        <taxon>Pseudomonadota</taxon>
        <taxon>Alphaproteobacteria</taxon>
        <taxon>Rhodobacterales</taxon>
        <taxon>Paracoccaceae</taxon>
        <taxon>Boseongicola</taxon>
    </lineage>
</organism>
<dbReference type="EMBL" id="VXRY01000520">
    <property type="protein sequence ID" value="MXY34906.1"/>
    <property type="molecule type" value="Genomic_DNA"/>
</dbReference>
<keyword evidence="1" id="KW-0472">Membrane</keyword>
<protein>
    <submittedName>
        <fullName evidence="2">Uncharacterized protein</fullName>
    </submittedName>
</protein>
<keyword evidence="1" id="KW-0812">Transmembrane</keyword>
<sequence>MTEHDQALADDKMRAEIARLVADSSKLAAETSKFAAETSKLVAETSQFKMSTVLAPALAGAAVVAAVGAIVKLLF</sequence>
<proteinExistence type="predicted"/>
<dbReference type="AlphaFoldDB" id="A0A6B0Y701"/>
<name>A0A6B0Y701_9RHOB</name>
<comment type="caution">
    <text evidence="2">The sequence shown here is derived from an EMBL/GenBank/DDBJ whole genome shotgun (WGS) entry which is preliminary data.</text>
</comment>
<accession>A0A6B0Y701</accession>
<gene>
    <name evidence="2" type="ORF">F4Y60_12645</name>
</gene>
<feature type="transmembrane region" description="Helical" evidence="1">
    <location>
        <begin position="53"/>
        <end position="74"/>
    </location>
</feature>
<evidence type="ECO:0000256" key="1">
    <source>
        <dbReference type="SAM" id="Phobius"/>
    </source>
</evidence>
<reference evidence="2" key="1">
    <citation type="submission" date="2019-09" db="EMBL/GenBank/DDBJ databases">
        <title>Characterisation of the sponge microbiome using genome-centric metagenomics.</title>
        <authorList>
            <person name="Engelberts J.P."/>
            <person name="Robbins S.J."/>
            <person name="De Goeij J.M."/>
            <person name="Aranda M."/>
            <person name="Bell S.C."/>
            <person name="Webster N.S."/>
        </authorList>
    </citation>
    <scope>NUCLEOTIDE SEQUENCE</scope>
    <source>
        <strain evidence="2">SB0664_bin_43</strain>
    </source>
</reference>